<dbReference type="PANTHER" id="PTHR30537">
    <property type="entry name" value="HTH-TYPE TRANSCRIPTIONAL REGULATOR"/>
    <property type="match status" value="1"/>
</dbReference>
<dbReference type="Pfam" id="PF03466">
    <property type="entry name" value="LysR_substrate"/>
    <property type="match status" value="1"/>
</dbReference>
<evidence type="ECO:0000256" key="2">
    <source>
        <dbReference type="ARBA" id="ARBA00023015"/>
    </source>
</evidence>
<dbReference type="SUPFAM" id="SSF46785">
    <property type="entry name" value="Winged helix' DNA-binding domain"/>
    <property type="match status" value="1"/>
</dbReference>
<dbReference type="InterPro" id="IPR036390">
    <property type="entry name" value="WH_DNA-bd_sf"/>
</dbReference>
<sequence length="297" mass="32843">MFDWNDLRYLLAVAREGSTLAAARTLSVNQSTVHRRLVELERRAGFALVVRHPTGYRLTALGEALLPTAERVEAEVAVLQNQIHAHGNELVGVIRLTCPEPLVSRLVGSPYLDLFHEKHPGLKIEFVMSDRYLDLGKGEADVALRSGEPDDETLVGRKIADSIWAVYASKSYLQHHGRPERVDDLGHHALVGFDGMLVNHRAAKWLSAVAPGAKVIARNNSVLGVLHAVKSGVGVAPLPTAIADMEEELVQVLPPVQDLTRGWYLLTRADLRQTPRIGSFFDFTFRHLNLVRPILMG</sequence>
<dbReference type="RefSeq" id="WP_024923134.1">
    <property type="nucleotide sequence ID" value="NZ_MDEO01000036.1"/>
</dbReference>
<dbReference type="Pfam" id="PF00126">
    <property type="entry name" value="HTH_1"/>
    <property type="match status" value="1"/>
</dbReference>
<dbReference type="Proteomes" id="UP000094412">
    <property type="component" value="Unassembled WGS sequence"/>
</dbReference>
<dbReference type="GO" id="GO:0043565">
    <property type="term" value="F:sequence-specific DNA binding"/>
    <property type="evidence" value="ECO:0007669"/>
    <property type="project" value="TreeGrafter"/>
</dbReference>
<proteinExistence type="inferred from homology"/>
<evidence type="ECO:0000259" key="5">
    <source>
        <dbReference type="PROSITE" id="PS50931"/>
    </source>
</evidence>
<keyword evidence="2" id="KW-0805">Transcription regulation</keyword>
<evidence type="ECO:0000256" key="1">
    <source>
        <dbReference type="ARBA" id="ARBA00009437"/>
    </source>
</evidence>
<dbReference type="SUPFAM" id="SSF53850">
    <property type="entry name" value="Periplasmic binding protein-like II"/>
    <property type="match status" value="1"/>
</dbReference>
<dbReference type="PROSITE" id="PS50931">
    <property type="entry name" value="HTH_LYSR"/>
    <property type="match status" value="1"/>
</dbReference>
<comment type="caution">
    <text evidence="6">The sequence shown here is derived from an EMBL/GenBank/DDBJ whole genome shotgun (WGS) entry which is preliminary data.</text>
</comment>
<dbReference type="GO" id="GO:0006351">
    <property type="term" value="P:DNA-templated transcription"/>
    <property type="evidence" value="ECO:0007669"/>
    <property type="project" value="TreeGrafter"/>
</dbReference>
<dbReference type="InterPro" id="IPR000847">
    <property type="entry name" value="LysR_HTH_N"/>
</dbReference>
<dbReference type="AlphaFoldDB" id="A0A1C2DEP0"/>
<evidence type="ECO:0000256" key="4">
    <source>
        <dbReference type="ARBA" id="ARBA00023163"/>
    </source>
</evidence>
<dbReference type="CDD" id="cd08422">
    <property type="entry name" value="PBP2_CrgA_like"/>
    <property type="match status" value="1"/>
</dbReference>
<dbReference type="InterPro" id="IPR005119">
    <property type="entry name" value="LysR_subst-bd"/>
</dbReference>
<dbReference type="EMBL" id="MDEO01000036">
    <property type="protein sequence ID" value="OCX13232.1"/>
    <property type="molecule type" value="Genomic_DNA"/>
</dbReference>
<evidence type="ECO:0000256" key="3">
    <source>
        <dbReference type="ARBA" id="ARBA00023125"/>
    </source>
</evidence>
<comment type="similarity">
    <text evidence="1">Belongs to the LysR transcriptional regulatory family.</text>
</comment>
<organism evidence="6 7">
    <name type="scientific">Mesorhizobium hungaricum</name>
    <dbReference type="NCBI Taxonomy" id="1566387"/>
    <lineage>
        <taxon>Bacteria</taxon>
        <taxon>Pseudomonadati</taxon>
        <taxon>Pseudomonadota</taxon>
        <taxon>Alphaproteobacteria</taxon>
        <taxon>Hyphomicrobiales</taxon>
        <taxon>Phyllobacteriaceae</taxon>
        <taxon>Mesorhizobium</taxon>
    </lineage>
</organism>
<dbReference type="GO" id="GO:0003700">
    <property type="term" value="F:DNA-binding transcription factor activity"/>
    <property type="evidence" value="ECO:0007669"/>
    <property type="project" value="InterPro"/>
</dbReference>
<dbReference type="Gene3D" id="3.40.190.290">
    <property type="match status" value="1"/>
</dbReference>
<keyword evidence="3" id="KW-0238">DNA-binding</keyword>
<keyword evidence="4" id="KW-0804">Transcription</keyword>
<name>A0A1C2DEP0_9HYPH</name>
<dbReference type="Gene3D" id="1.10.10.10">
    <property type="entry name" value="Winged helix-like DNA-binding domain superfamily/Winged helix DNA-binding domain"/>
    <property type="match status" value="1"/>
</dbReference>
<reference evidence="6 7" key="1">
    <citation type="submission" date="2016-08" db="EMBL/GenBank/DDBJ databases">
        <title>Whole genome sequence of Mesorhizobium sp. strain UASWS1009 isolated from industrial sewage.</title>
        <authorList>
            <person name="Crovadore J."/>
            <person name="Calmin G."/>
            <person name="Chablais R."/>
            <person name="Cochard B."/>
            <person name="Lefort F."/>
        </authorList>
    </citation>
    <scope>NUCLEOTIDE SEQUENCE [LARGE SCALE GENOMIC DNA]</scope>
    <source>
        <strain evidence="6 7">UASWS1009</strain>
    </source>
</reference>
<evidence type="ECO:0000313" key="7">
    <source>
        <dbReference type="Proteomes" id="UP000094412"/>
    </source>
</evidence>
<keyword evidence="7" id="KW-1185">Reference proteome</keyword>
<accession>A0A1C2DEP0</accession>
<dbReference type="InterPro" id="IPR058163">
    <property type="entry name" value="LysR-type_TF_proteobact-type"/>
</dbReference>
<gene>
    <name evidence="6" type="ORF">QV13_27315</name>
</gene>
<protein>
    <recommendedName>
        <fullName evidence="5">HTH lysR-type domain-containing protein</fullName>
    </recommendedName>
</protein>
<feature type="domain" description="HTH lysR-type" evidence="5">
    <location>
        <begin position="2"/>
        <end position="59"/>
    </location>
</feature>
<dbReference type="InterPro" id="IPR036388">
    <property type="entry name" value="WH-like_DNA-bd_sf"/>
</dbReference>
<dbReference type="PANTHER" id="PTHR30537:SF3">
    <property type="entry name" value="TRANSCRIPTIONAL REGULATORY PROTEIN"/>
    <property type="match status" value="1"/>
</dbReference>
<evidence type="ECO:0000313" key="6">
    <source>
        <dbReference type="EMBL" id="OCX13232.1"/>
    </source>
</evidence>
<dbReference type="STRING" id="1566387.QV13_27315"/>